<feature type="region of interest" description="Disordered" evidence="1">
    <location>
        <begin position="114"/>
        <end position="179"/>
    </location>
</feature>
<dbReference type="AlphaFoldDB" id="A0AAV0WPC3"/>
<protein>
    <submittedName>
        <fullName evidence="2">Uncharacterized protein</fullName>
    </submittedName>
</protein>
<keyword evidence="3" id="KW-1185">Reference proteome</keyword>
<accession>A0AAV0WPC3</accession>
<dbReference type="Proteomes" id="UP001160148">
    <property type="component" value="Unassembled WGS sequence"/>
</dbReference>
<dbReference type="EMBL" id="CARXXK010000002">
    <property type="protein sequence ID" value="CAI6357392.1"/>
    <property type="molecule type" value="Genomic_DNA"/>
</dbReference>
<gene>
    <name evidence="2" type="ORF">MEUPH1_LOCUS13020</name>
</gene>
<comment type="caution">
    <text evidence="2">The sequence shown here is derived from an EMBL/GenBank/DDBJ whole genome shotgun (WGS) entry which is preliminary data.</text>
</comment>
<feature type="compositionally biased region" description="Polar residues" evidence="1">
    <location>
        <begin position="114"/>
        <end position="123"/>
    </location>
</feature>
<sequence>MVPQTVADHGSGGQNCLTDNASEFRDSYRVFKKCMITQDGGHKILLKKAASLEHLLSIIRSPKVKATSEELLEVINALKESRDEILKAFNTMSHRIPKSDQVLNSVNASGISVTTQTEISNGGTEPHTTDEKTRRLNPPRRRKRAKQRQSQSQSQHTQPQSPDPNLGSEVAADWSTVRS</sequence>
<evidence type="ECO:0000313" key="2">
    <source>
        <dbReference type="EMBL" id="CAI6357392.1"/>
    </source>
</evidence>
<name>A0AAV0WPC3_9HEMI</name>
<feature type="compositionally biased region" description="Basic residues" evidence="1">
    <location>
        <begin position="135"/>
        <end position="147"/>
    </location>
</feature>
<evidence type="ECO:0000256" key="1">
    <source>
        <dbReference type="SAM" id="MobiDB-lite"/>
    </source>
</evidence>
<organism evidence="2 3">
    <name type="scientific">Macrosiphum euphorbiae</name>
    <name type="common">potato aphid</name>
    <dbReference type="NCBI Taxonomy" id="13131"/>
    <lineage>
        <taxon>Eukaryota</taxon>
        <taxon>Metazoa</taxon>
        <taxon>Ecdysozoa</taxon>
        <taxon>Arthropoda</taxon>
        <taxon>Hexapoda</taxon>
        <taxon>Insecta</taxon>
        <taxon>Pterygota</taxon>
        <taxon>Neoptera</taxon>
        <taxon>Paraneoptera</taxon>
        <taxon>Hemiptera</taxon>
        <taxon>Sternorrhyncha</taxon>
        <taxon>Aphidomorpha</taxon>
        <taxon>Aphidoidea</taxon>
        <taxon>Aphididae</taxon>
        <taxon>Macrosiphini</taxon>
        <taxon>Macrosiphum</taxon>
    </lineage>
</organism>
<feature type="compositionally biased region" description="Low complexity" evidence="1">
    <location>
        <begin position="148"/>
        <end position="160"/>
    </location>
</feature>
<proteinExistence type="predicted"/>
<evidence type="ECO:0000313" key="3">
    <source>
        <dbReference type="Proteomes" id="UP001160148"/>
    </source>
</evidence>
<reference evidence="2 3" key="1">
    <citation type="submission" date="2023-01" db="EMBL/GenBank/DDBJ databases">
        <authorList>
            <person name="Whitehead M."/>
        </authorList>
    </citation>
    <scope>NUCLEOTIDE SEQUENCE [LARGE SCALE GENOMIC DNA]</scope>
</reference>